<proteinExistence type="predicted"/>
<dbReference type="Proteomes" id="UP000633509">
    <property type="component" value="Unassembled WGS sequence"/>
</dbReference>
<sequence length="109" mass="12229">MTDTEPDGVIPPAHQNMRQVVAQAALLQDWTGRQLSTLRNTYPAWDIGRERDVSGQMWWTARLRQQLSLDMVAAGVLQTVQQPDAIALAATLAWQTAFLQYARARVAPR</sequence>
<name>A0ABR9MBY6_9ACTN</name>
<dbReference type="EMBL" id="JADBEK010000001">
    <property type="protein sequence ID" value="MBE1590125.1"/>
    <property type="molecule type" value="Genomic_DNA"/>
</dbReference>
<organism evidence="1 2">
    <name type="scientific">Nonomuraea angiospora</name>
    <dbReference type="NCBI Taxonomy" id="46172"/>
    <lineage>
        <taxon>Bacteria</taxon>
        <taxon>Bacillati</taxon>
        <taxon>Actinomycetota</taxon>
        <taxon>Actinomycetes</taxon>
        <taxon>Streptosporangiales</taxon>
        <taxon>Streptosporangiaceae</taxon>
        <taxon>Nonomuraea</taxon>
    </lineage>
</organism>
<keyword evidence="2" id="KW-1185">Reference proteome</keyword>
<evidence type="ECO:0000313" key="2">
    <source>
        <dbReference type="Proteomes" id="UP000633509"/>
    </source>
</evidence>
<accession>A0ABR9MBY6</accession>
<reference evidence="1 2" key="1">
    <citation type="submission" date="2020-10" db="EMBL/GenBank/DDBJ databases">
        <title>Sequencing the genomes of 1000 actinobacteria strains.</title>
        <authorList>
            <person name="Klenk H.-P."/>
        </authorList>
    </citation>
    <scope>NUCLEOTIDE SEQUENCE [LARGE SCALE GENOMIC DNA]</scope>
    <source>
        <strain evidence="1 2">DSM 43173</strain>
    </source>
</reference>
<evidence type="ECO:0000313" key="1">
    <source>
        <dbReference type="EMBL" id="MBE1590125.1"/>
    </source>
</evidence>
<dbReference type="RefSeq" id="WP_192790034.1">
    <property type="nucleotide sequence ID" value="NZ_JADBEK010000001.1"/>
</dbReference>
<comment type="caution">
    <text evidence="1">The sequence shown here is derived from an EMBL/GenBank/DDBJ whole genome shotgun (WGS) entry which is preliminary data.</text>
</comment>
<gene>
    <name evidence="1" type="ORF">H4W80_008383</name>
</gene>
<protein>
    <submittedName>
        <fullName evidence="1">Uncharacterized protein</fullName>
    </submittedName>
</protein>